<keyword evidence="6" id="KW-0547">Nucleotide-binding</keyword>
<dbReference type="STRING" id="1344003.SAMN05445060_2611"/>
<dbReference type="PROSITE" id="PS51192">
    <property type="entry name" value="HELICASE_ATP_BIND_1"/>
    <property type="match status" value="1"/>
</dbReference>
<dbReference type="CDD" id="cd18012">
    <property type="entry name" value="DEXQc_arch_SWI2_SNF2"/>
    <property type="match status" value="1"/>
</dbReference>
<keyword evidence="2" id="KW-0862">Zinc</keyword>
<keyword evidence="7" id="KW-1185">Reference proteome</keyword>
<dbReference type="InterPro" id="IPR038718">
    <property type="entry name" value="SNF2-like_sf"/>
</dbReference>
<dbReference type="SMART" id="SM00490">
    <property type="entry name" value="HELICc"/>
    <property type="match status" value="1"/>
</dbReference>
<dbReference type="GO" id="GO:0005524">
    <property type="term" value="F:ATP binding"/>
    <property type="evidence" value="ECO:0007669"/>
    <property type="project" value="InterPro"/>
</dbReference>
<dbReference type="GO" id="GO:0016787">
    <property type="term" value="F:hydrolase activity"/>
    <property type="evidence" value="ECO:0007669"/>
    <property type="project" value="UniProtKB-KW"/>
</dbReference>
<feature type="domain" description="Helicase C-terminal" evidence="5">
    <location>
        <begin position="961"/>
        <end position="1118"/>
    </location>
</feature>
<dbReference type="InterPro" id="IPR027417">
    <property type="entry name" value="P-loop_NTPase"/>
</dbReference>
<proteinExistence type="predicted"/>
<keyword evidence="6" id="KW-0067">ATP-binding</keyword>
<name>A0A1N7G971_9NOCA</name>
<feature type="domain" description="Helicase ATP-binding" evidence="4">
    <location>
        <begin position="677"/>
        <end position="840"/>
    </location>
</feature>
<evidence type="ECO:0000259" key="3">
    <source>
        <dbReference type="PROSITE" id="PS50966"/>
    </source>
</evidence>
<evidence type="ECO:0000256" key="2">
    <source>
        <dbReference type="PROSITE-ProRule" id="PRU00325"/>
    </source>
</evidence>
<feature type="domain" description="SWIM-type" evidence="3">
    <location>
        <begin position="65"/>
        <end position="98"/>
    </location>
</feature>
<dbReference type="GO" id="GO:0004386">
    <property type="term" value="F:helicase activity"/>
    <property type="evidence" value="ECO:0007669"/>
    <property type="project" value="UniProtKB-KW"/>
</dbReference>
<evidence type="ECO:0000313" key="7">
    <source>
        <dbReference type="Proteomes" id="UP000186218"/>
    </source>
</evidence>
<dbReference type="PROSITE" id="PS51194">
    <property type="entry name" value="HELICASE_CTER"/>
    <property type="match status" value="1"/>
</dbReference>
<organism evidence="6 7">
    <name type="scientific">Williamsia sterculiae</name>
    <dbReference type="NCBI Taxonomy" id="1344003"/>
    <lineage>
        <taxon>Bacteria</taxon>
        <taxon>Bacillati</taxon>
        <taxon>Actinomycetota</taxon>
        <taxon>Actinomycetes</taxon>
        <taxon>Mycobacteriales</taxon>
        <taxon>Nocardiaceae</taxon>
        <taxon>Williamsia</taxon>
    </lineage>
</organism>
<dbReference type="Proteomes" id="UP000186218">
    <property type="component" value="Unassembled WGS sequence"/>
</dbReference>
<evidence type="ECO:0000313" key="6">
    <source>
        <dbReference type="EMBL" id="SIS09064.1"/>
    </source>
</evidence>
<dbReference type="InterPro" id="IPR001650">
    <property type="entry name" value="Helicase_C-like"/>
</dbReference>
<keyword evidence="1" id="KW-0378">Hydrolase</keyword>
<dbReference type="InterPro" id="IPR000330">
    <property type="entry name" value="SNF2_N"/>
</dbReference>
<dbReference type="Pfam" id="PF00176">
    <property type="entry name" value="SNF2-rel_dom"/>
    <property type="match status" value="1"/>
</dbReference>
<dbReference type="RefSeq" id="WP_076480143.1">
    <property type="nucleotide sequence ID" value="NZ_FTNT01000007.1"/>
</dbReference>
<keyword evidence="6" id="KW-0347">Helicase</keyword>
<dbReference type="Pfam" id="PF00271">
    <property type="entry name" value="Helicase_C"/>
    <property type="match status" value="1"/>
</dbReference>
<gene>
    <name evidence="6" type="ORF">SAMN05445060_2611</name>
</gene>
<protein>
    <submittedName>
        <fullName evidence="6">Superfamily II DNA or RNA helicase, SNF2 family</fullName>
    </submittedName>
</protein>
<dbReference type="PROSITE" id="PS50966">
    <property type="entry name" value="ZF_SWIM"/>
    <property type="match status" value="1"/>
</dbReference>
<evidence type="ECO:0000259" key="5">
    <source>
        <dbReference type="PROSITE" id="PS51194"/>
    </source>
</evidence>
<dbReference type="GO" id="GO:0008270">
    <property type="term" value="F:zinc ion binding"/>
    <property type="evidence" value="ECO:0007669"/>
    <property type="project" value="UniProtKB-KW"/>
</dbReference>
<dbReference type="PANTHER" id="PTHR10799">
    <property type="entry name" value="SNF2/RAD54 HELICASE FAMILY"/>
    <property type="match status" value="1"/>
</dbReference>
<keyword evidence="2" id="KW-0863">Zinc-finger</keyword>
<evidence type="ECO:0000256" key="1">
    <source>
        <dbReference type="ARBA" id="ARBA00022801"/>
    </source>
</evidence>
<dbReference type="CDD" id="cd18793">
    <property type="entry name" value="SF2_C_SNF"/>
    <property type="match status" value="1"/>
</dbReference>
<keyword evidence="2" id="KW-0479">Metal-binding</keyword>
<sequence length="1128" mass="122700">MLADWAHLIVPDRLHPPFASETVTEGADYARSGRVHGVSWNPRTIVAEAQCADSAEVIRQTSVRFRAVGDLWRISGTRCTCPQRRFCVHGAAVALSLRTLVDDGAVPAPAGWETELAALVTDDDDSVSDTEATPALFARVLSDPRAAGGASVSVRPTLVWSDGREAADLSWSTLLSMDPEEIRAGADATRLHALRDLARVVVDDGGDARSWTSLSRTSESFWEAFATVVSAQVRLLPDGDGPAVHTAGVATLTVSVVGVDSPDDGPADVTVRTELLVDGSPVAPGAGALLGTPTPAAVQVYDGTRVVIATLSPRPAPALAAMFAADKVVRVPGADVPRFVAETLPRITARVPTRYDNTEFGPPEVTGPVPVLALHLESEPYRVDWRMRYRVNDSPVDFHPDHPVTGAIRDEVAEENAWERAKKTAVEVIAIASGWPVRMIALAQQRMRAGDPAGQHDAQLLRTARNPAHAASLVDPRLLRGPVALTEVEAARLVVEMLPELRESADVEIEVVGDLPDFRYAATDPGIRFTHDGTTTAVRPADAPDADWHDLDVVLDVDGHAVAVADVIGQLAKGATHMLTPARTYFRIDTPEVQKLAALLEEAETLGDVTATSTTVGRYADAGLWAELFELGVVDAQIRRWRDNVVALAAPPAPVAVPEQLTVDLRPYQRTGLDWLAMLWDNQIGGILADDMGLGKTIQTLALIARARGDGSASAPFLVVAPTSVVSNWVSECARVTPDLTSVAITSTEAAGRAALVDRIAGADVVVTSYALFRIDFAAYADQHWAGLILDEAQFVKNHNAKVHQCARRLDVAFTLAITGTPLENSLMELWALTAIVAPGLLGSAKYFYEQYRKPVESGTDPNRLHALRRRIRPFLLRRTKSEVVDDLPEKQEQVVRLRLAPTHRRRYDVRLARERQQVLGLLGEWERHRFAIFRSLTTMRQLSLHAGLVDPAADGVPSAKIDHLVRRLPELVAEGHSALVFSQFTGFLALLRDRLDAEDIGYGYLDGSMSSRRRDAEVARLRSGETRVFLISLKAGGFGLNLTEADYCFICDPWWNPATEAQAVDRTHRIGQRRAVTVYRLVSADTVEEKVIALQERKQELFDAVLHGAERFDEAVSPDDVRALLSD</sequence>
<dbReference type="InterPro" id="IPR049730">
    <property type="entry name" value="SNF2/RAD54-like_C"/>
</dbReference>
<reference evidence="6 7" key="1">
    <citation type="submission" date="2017-01" db="EMBL/GenBank/DDBJ databases">
        <authorList>
            <person name="Mah S.A."/>
            <person name="Swanson W.J."/>
            <person name="Moy G.W."/>
            <person name="Vacquier V.D."/>
        </authorList>
    </citation>
    <scope>NUCLEOTIDE SEQUENCE [LARGE SCALE GENOMIC DNA]</scope>
    <source>
        <strain evidence="6 7">CPCC 203464</strain>
    </source>
</reference>
<dbReference type="InterPro" id="IPR007527">
    <property type="entry name" value="Znf_SWIM"/>
</dbReference>
<accession>A0A1N7G971</accession>
<dbReference type="SMART" id="SM00487">
    <property type="entry name" value="DEXDc"/>
    <property type="match status" value="1"/>
</dbReference>
<dbReference type="Gene3D" id="3.40.50.10810">
    <property type="entry name" value="Tandem AAA-ATPase domain"/>
    <property type="match status" value="1"/>
</dbReference>
<dbReference type="InterPro" id="IPR014001">
    <property type="entry name" value="Helicase_ATP-bd"/>
</dbReference>
<dbReference type="SUPFAM" id="SSF52540">
    <property type="entry name" value="P-loop containing nucleoside triphosphate hydrolases"/>
    <property type="match status" value="2"/>
</dbReference>
<dbReference type="Gene3D" id="3.40.50.300">
    <property type="entry name" value="P-loop containing nucleotide triphosphate hydrolases"/>
    <property type="match status" value="1"/>
</dbReference>
<dbReference type="EMBL" id="FTNT01000007">
    <property type="protein sequence ID" value="SIS09064.1"/>
    <property type="molecule type" value="Genomic_DNA"/>
</dbReference>
<evidence type="ECO:0000259" key="4">
    <source>
        <dbReference type="PROSITE" id="PS51192"/>
    </source>
</evidence>
<dbReference type="AlphaFoldDB" id="A0A1N7G971"/>